<proteinExistence type="predicted"/>
<dbReference type="Proteomes" id="UP000515153">
    <property type="component" value="Chromosome VI"/>
</dbReference>
<protein>
    <submittedName>
        <fullName evidence="3">Uncharacterized protein</fullName>
    </submittedName>
</protein>
<dbReference type="RefSeq" id="XP_030976723.1">
    <property type="nucleotide sequence ID" value="XM_031131320.1"/>
</dbReference>
<organism evidence="2 3">
    <name type="scientific">Pyricularia grisea</name>
    <name type="common">Crabgrass-specific blast fungus</name>
    <name type="synonym">Magnaporthe grisea</name>
    <dbReference type="NCBI Taxonomy" id="148305"/>
    <lineage>
        <taxon>Eukaryota</taxon>
        <taxon>Fungi</taxon>
        <taxon>Dikarya</taxon>
        <taxon>Ascomycota</taxon>
        <taxon>Pezizomycotina</taxon>
        <taxon>Sordariomycetes</taxon>
        <taxon>Sordariomycetidae</taxon>
        <taxon>Magnaporthales</taxon>
        <taxon>Pyriculariaceae</taxon>
        <taxon>Pyricularia</taxon>
    </lineage>
</organism>
<accession>A0A6P8AP98</accession>
<dbReference type="KEGG" id="pgri:PgNI_11353"/>
<keyword evidence="2" id="KW-1185">Reference proteome</keyword>
<reference evidence="3" key="3">
    <citation type="submission" date="2025-08" db="UniProtKB">
        <authorList>
            <consortium name="RefSeq"/>
        </authorList>
    </citation>
    <scope>IDENTIFICATION</scope>
    <source>
        <strain evidence="3">NI907</strain>
    </source>
</reference>
<dbReference type="AlphaFoldDB" id="A0A6P8AP98"/>
<evidence type="ECO:0000313" key="3">
    <source>
        <dbReference type="RefSeq" id="XP_030976723.1"/>
    </source>
</evidence>
<reference evidence="2 3" key="1">
    <citation type="journal article" date="2019" name="Mol. Biol. Evol.">
        <title>Blast fungal genomes show frequent chromosomal changes, gene gains and losses, and effector gene turnover.</title>
        <authorList>
            <person name="Gomez Luciano L.B."/>
            <person name="Jason Tsai I."/>
            <person name="Chuma I."/>
            <person name="Tosa Y."/>
            <person name="Chen Y.H."/>
            <person name="Li J.Y."/>
            <person name="Li M.Y."/>
            <person name="Jade Lu M.Y."/>
            <person name="Nakayashiki H."/>
            <person name="Li W.H."/>
        </authorList>
    </citation>
    <scope>NUCLEOTIDE SEQUENCE [LARGE SCALE GENOMIC DNA]</scope>
    <source>
        <strain evidence="2 3">NI907</strain>
    </source>
</reference>
<sequence length="176" mass="19898">MPQTHWLRNTWYFATNIDRHDPFSKLLPEDKRAVLRAWPTQSHGESFLSLVPQSGLEIIARRASPPLNSGTTPTGNAEVADLGIKFGESHADSELRCHNFPANSPTFGSAARDAIDWERSRLIQRTQFNTIQVTKAEQMFLAARENAYISRNFQLNNNPQQQGAIKPKRICDGPER</sequence>
<name>A0A6P8AP98_PYRGI</name>
<evidence type="ECO:0000256" key="1">
    <source>
        <dbReference type="SAM" id="MobiDB-lite"/>
    </source>
</evidence>
<gene>
    <name evidence="3" type="ORF">PgNI_11353</name>
</gene>
<feature type="region of interest" description="Disordered" evidence="1">
    <location>
        <begin position="157"/>
        <end position="176"/>
    </location>
</feature>
<reference evidence="3" key="2">
    <citation type="submission" date="2019-10" db="EMBL/GenBank/DDBJ databases">
        <authorList>
            <consortium name="NCBI Genome Project"/>
        </authorList>
    </citation>
    <scope>NUCLEOTIDE SEQUENCE</scope>
    <source>
        <strain evidence="3">NI907</strain>
    </source>
</reference>
<evidence type="ECO:0000313" key="2">
    <source>
        <dbReference type="Proteomes" id="UP000515153"/>
    </source>
</evidence>
<dbReference type="GeneID" id="41966225"/>